<dbReference type="EMBL" id="HBHK01008423">
    <property type="protein sequence ID" value="CAD9675867.1"/>
    <property type="molecule type" value="Transcribed_RNA"/>
</dbReference>
<dbReference type="AlphaFoldDB" id="A0A7S2RN36"/>
<gene>
    <name evidence="1" type="ORF">QSP1433_LOCUS5233</name>
</gene>
<organism evidence="1">
    <name type="scientific">Mucochytrium quahogii</name>
    <dbReference type="NCBI Taxonomy" id="96639"/>
    <lineage>
        <taxon>Eukaryota</taxon>
        <taxon>Sar</taxon>
        <taxon>Stramenopiles</taxon>
        <taxon>Bigyra</taxon>
        <taxon>Labyrinthulomycetes</taxon>
        <taxon>Thraustochytrida</taxon>
        <taxon>Thraustochytriidae</taxon>
        <taxon>Mucochytrium</taxon>
    </lineage>
</organism>
<reference evidence="1" key="1">
    <citation type="submission" date="2021-01" db="EMBL/GenBank/DDBJ databases">
        <authorList>
            <person name="Corre E."/>
            <person name="Pelletier E."/>
            <person name="Niang G."/>
            <person name="Scheremetjew M."/>
            <person name="Finn R."/>
            <person name="Kale V."/>
            <person name="Holt S."/>
            <person name="Cochrane G."/>
            <person name="Meng A."/>
            <person name="Brown T."/>
            <person name="Cohen L."/>
        </authorList>
    </citation>
    <scope>NUCLEOTIDE SEQUENCE</scope>
    <source>
        <strain evidence="1">NY070348D</strain>
    </source>
</reference>
<sequence>MCDLLDLLDLDYLDDIAPVVSAVPVTGFKRQRTFDGFPTCDGTNLKKAQHSPVDFCVVDIYENDCSSDQDTCGYLSEDSSPLVSSVKKRKTVNSLFEEEQLFRGNTQKGIWLEHEDRLLLHIMYALTSAELRTMAAFAWKCGVRRPRRAIEKKIKRTLHFGKWRDRKIPGIRATIGDILVDRKMQKLEEDEKARFEQVCQEFQNDFGITCKRYA</sequence>
<evidence type="ECO:0000313" key="1">
    <source>
        <dbReference type="EMBL" id="CAD9675867.1"/>
    </source>
</evidence>
<proteinExistence type="predicted"/>
<name>A0A7S2RN36_9STRA</name>
<protein>
    <submittedName>
        <fullName evidence="1">Uncharacterized protein</fullName>
    </submittedName>
</protein>
<accession>A0A7S2RN36</accession>